<protein>
    <submittedName>
        <fullName evidence="1">Uncharacterized protein</fullName>
    </submittedName>
</protein>
<evidence type="ECO:0000313" key="2">
    <source>
        <dbReference type="Proteomes" id="UP000276133"/>
    </source>
</evidence>
<gene>
    <name evidence="1" type="ORF">BpHYR1_051182</name>
</gene>
<reference evidence="1 2" key="1">
    <citation type="journal article" date="2018" name="Sci. Rep.">
        <title>Genomic signatures of local adaptation to the degree of environmental predictability in rotifers.</title>
        <authorList>
            <person name="Franch-Gras L."/>
            <person name="Hahn C."/>
            <person name="Garcia-Roger E.M."/>
            <person name="Carmona M.J."/>
            <person name="Serra M."/>
            <person name="Gomez A."/>
        </authorList>
    </citation>
    <scope>NUCLEOTIDE SEQUENCE [LARGE SCALE GENOMIC DNA]</scope>
    <source>
        <strain evidence="1">HYR1</strain>
    </source>
</reference>
<dbReference type="Proteomes" id="UP000276133">
    <property type="component" value="Unassembled WGS sequence"/>
</dbReference>
<dbReference type="AlphaFoldDB" id="A0A3M7QQY0"/>
<organism evidence="1 2">
    <name type="scientific">Brachionus plicatilis</name>
    <name type="common">Marine rotifer</name>
    <name type="synonym">Brachionus muelleri</name>
    <dbReference type="NCBI Taxonomy" id="10195"/>
    <lineage>
        <taxon>Eukaryota</taxon>
        <taxon>Metazoa</taxon>
        <taxon>Spiralia</taxon>
        <taxon>Gnathifera</taxon>
        <taxon>Rotifera</taxon>
        <taxon>Eurotatoria</taxon>
        <taxon>Monogononta</taxon>
        <taxon>Pseudotrocha</taxon>
        <taxon>Ploima</taxon>
        <taxon>Brachionidae</taxon>
        <taxon>Brachionus</taxon>
    </lineage>
</organism>
<evidence type="ECO:0000313" key="1">
    <source>
        <dbReference type="EMBL" id="RNA13619.1"/>
    </source>
</evidence>
<sequence>MTQSLLSISVTQLKKSIRDCKPRDGGSKENSGIKLSRLKIYSGDLITVFYEKLHSIFCLTSIFLLPCDTPSIQLSGILEDQKVDRIESRLRIRLKKYIKTHSLLHSYTIILMFLLKAQEVLNLRPSFVKSQMSYSNFFSDYAAEEN</sequence>
<comment type="caution">
    <text evidence="1">The sequence shown here is derived from an EMBL/GenBank/DDBJ whole genome shotgun (WGS) entry which is preliminary data.</text>
</comment>
<accession>A0A3M7QQY0</accession>
<keyword evidence="2" id="KW-1185">Reference proteome</keyword>
<proteinExistence type="predicted"/>
<name>A0A3M7QQY0_BRAPC</name>
<dbReference type="EMBL" id="REGN01005363">
    <property type="protein sequence ID" value="RNA13619.1"/>
    <property type="molecule type" value="Genomic_DNA"/>
</dbReference>